<feature type="coiled-coil region" evidence="1">
    <location>
        <begin position="9"/>
        <end position="86"/>
    </location>
</feature>
<dbReference type="AlphaFoldDB" id="A0AAN8PD55"/>
<dbReference type="SUPFAM" id="SSF48371">
    <property type="entry name" value="ARM repeat"/>
    <property type="match status" value="1"/>
</dbReference>
<protein>
    <recommendedName>
        <fullName evidence="4">Heat shock factor 2-binding protein</fullName>
    </recommendedName>
</protein>
<dbReference type="InterPro" id="IPR039584">
    <property type="entry name" value="HSF2BP"/>
</dbReference>
<name>A0AAN8PD55_PATCE</name>
<comment type="caution">
    <text evidence="2">The sequence shown here is derived from an EMBL/GenBank/DDBJ whole genome shotgun (WGS) entry which is preliminary data.</text>
</comment>
<reference evidence="2 3" key="1">
    <citation type="submission" date="2024-01" db="EMBL/GenBank/DDBJ databases">
        <title>The genome of the rayed Mediterranean limpet Patella caerulea (Linnaeus, 1758).</title>
        <authorList>
            <person name="Anh-Thu Weber A."/>
            <person name="Halstead-Nussloch G."/>
        </authorList>
    </citation>
    <scope>NUCLEOTIDE SEQUENCE [LARGE SCALE GENOMIC DNA]</scope>
    <source>
        <strain evidence="2">AATW-2023a</strain>
        <tissue evidence="2">Whole specimen</tissue>
    </source>
</reference>
<gene>
    <name evidence="2" type="ORF">SNE40_016943</name>
</gene>
<organism evidence="2 3">
    <name type="scientific">Patella caerulea</name>
    <name type="common">Rayed Mediterranean limpet</name>
    <dbReference type="NCBI Taxonomy" id="87958"/>
    <lineage>
        <taxon>Eukaryota</taxon>
        <taxon>Metazoa</taxon>
        <taxon>Spiralia</taxon>
        <taxon>Lophotrochozoa</taxon>
        <taxon>Mollusca</taxon>
        <taxon>Gastropoda</taxon>
        <taxon>Patellogastropoda</taxon>
        <taxon>Patelloidea</taxon>
        <taxon>Patellidae</taxon>
        <taxon>Patella</taxon>
    </lineage>
</organism>
<accession>A0AAN8PD55</accession>
<dbReference type="EMBL" id="JAZGQO010000011">
    <property type="protein sequence ID" value="KAK6173504.1"/>
    <property type="molecule type" value="Genomic_DNA"/>
</dbReference>
<proteinExistence type="predicted"/>
<evidence type="ECO:0000313" key="3">
    <source>
        <dbReference type="Proteomes" id="UP001347796"/>
    </source>
</evidence>
<sequence>MSTSEQKSMEKLVEIVKDIEKNYTSLNEEWSEFKQNEDKQRKTPVNIPYTVYEKDKDFILIHKNDLARLATEIAQLKENLPKVLNRKFITSIGQFDSMEEEVESVRRGQQLLESESHHWKARCETAVSECQIEKQETLQLRCDLQNLSQQLSQQSDYCSSLGAACCTLLWRVSRKEEGIEAILGGSKVDEFFCIVSSTLDGYLAAYKDDWPTEPSDETNFILALCGTVTNVAASAYGRNFLVTNQHGRQLIDTFTVFLAEAPVKKSAVLKNLILMCVYNISINQKGLKYLCSKPDIMSLLTWHLQEETDSENRLNTLRIIQSLISDEDNINIIHQLRELLPATYLQQLAVDRDKNIQDIALEIVMDLRNISNES</sequence>
<dbReference type="PANTHER" id="PTHR15434">
    <property type="entry name" value="HEAT SHOCK FACTOR 2-BINDING PROTEIN"/>
    <property type="match status" value="1"/>
</dbReference>
<dbReference type="PANTHER" id="PTHR15434:SF2">
    <property type="entry name" value="HEAT SHOCK FACTOR 2-BINDING PROTEIN"/>
    <property type="match status" value="1"/>
</dbReference>
<evidence type="ECO:0000313" key="2">
    <source>
        <dbReference type="EMBL" id="KAK6173504.1"/>
    </source>
</evidence>
<dbReference type="GO" id="GO:0005829">
    <property type="term" value="C:cytosol"/>
    <property type="evidence" value="ECO:0007669"/>
    <property type="project" value="TreeGrafter"/>
</dbReference>
<keyword evidence="3" id="KW-1185">Reference proteome</keyword>
<dbReference type="Proteomes" id="UP001347796">
    <property type="component" value="Unassembled WGS sequence"/>
</dbReference>
<evidence type="ECO:0000256" key="1">
    <source>
        <dbReference type="SAM" id="Coils"/>
    </source>
</evidence>
<evidence type="ECO:0008006" key="4">
    <source>
        <dbReference type="Google" id="ProtNLM"/>
    </source>
</evidence>
<dbReference type="InterPro" id="IPR016024">
    <property type="entry name" value="ARM-type_fold"/>
</dbReference>
<keyword evidence="1" id="KW-0175">Coiled coil</keyword>